<organism evidence="1 2">
    <name type="scientific">Halolamina litorea</name>
    <dbReference type="NCBI Taxonomy" id="1515593"/>
    <lineage>
        <taxon>Archaea</taxon>
        <taxon>Methanobacteriati</taxon>
        <taxon>Methanobacteriota</taxon>
        <taxon>Stenosarchaea group</taxon>
        <taxon>Halobacteria</taxon>
        <taxon>Halobacteriales</taxon>
        <taxon>Haloferacaceae</taxon>
    </lineage>
</organism>
<comment type="caution">
    <text evidence="1">The sequence shown here is derived from an EMBL/GenBank/DDBJ whole genome shotgun (WGS) entry which is preliminary data.</text>
</comment>
<dbReference type="AlphaFoldDB" id="A0ABD6BQZ5"/>
<dbReference type="RefSeq" id="WP_267646541.1">
    <property type="nucleotide sequence ID" value="NZ_JANHGR010000001.1"/>
</dbReference>
<gene>
    <name evidence="1" type="ORF">ACFSAU_05890</name>
</gene>
<evidence type="ECO:0000313" key="2">
    <source>
        <dbReference type="Proteomes" id="UP001597139"/>
    </source>
</evidence>
<dbReference type="Proteomes" id="UP001597139">
    <property type="component" value="Unassembled WGS sequence"/>
</dbReference>
<evidence type="ECO:0000313" key="1">
    <source>
        <dbReference type="EMBL" id="MFD1567015.1"/>
    </source>
</evidence>
<proteinExistence type="predicted"/>
<reference evidence="1 2" key="1">
    <citation type="journal article" date="2019" name="Int. J. Syst. Evol. Microbiol.">
        <title>The Global Catalogue of Microorganisms (GCM) 10K type strain sequencing project: providing services to taxonomists for standard genome sequencing and annotation.</title>
        <authorList>
            <consortium name="The Broad Institute Genomics Platform"/>
            <consortium name="The Broad Institute Genome Sequencing Center for Infectious Disease"/>
            <person name="Wu L."/>
            <person name="Ma J."/>
        </authorList>
    </citation>
    <scope>NUCLEOTIDE SEQUENCE [LARGE SCALE GENOMIC DNA]</scope>
    <source>
        <strain evidence="1 2">CGMCC 1.12859</strain>
    </source>
</reference>
<protein>
    <submittedName>
        <fullName evidence="1">Uncharacterized protein</fullName>
    </submittedName>
</protein>
<keyword evidence="2" id="KW-1185">Reference proteome</keyword>
<sequence length="125" mass="14216">MTEPRYGDDLERFRAGVEEKTGQEIHPDTEVGDHICWFFLNIPLELNGETFDAEVDFDLSEAEVHPMYAEIYVESGTDREKILSEAGGTRIESGDVALYEYYLDEGKVEGMMANLRDAHTEVYGK</sequence>
<name>A0ABD6BQZ5_9EURY</name>
<dbReference type="EMBL" id="JBHUCZ010000002">
    <property type="protein sequence ID" value="MFD1567015.1"/>
    <property type="molecule type" value="Genomic_DNA"/>
</dbReference>
<accession>A0ABD6BQZ5</accession>